<dbReference type="SMART" id="SM01065">
    <property type="entry name" value="CBM_2"/>
    <property type="match status" value="1"/>
</dbReference>
<dbReference type="PANTHER" id="PTHR15048">
    <property type="entry name" value="STARCH-BINDING DOMAIN-CONTAINING PROTEIN 1"/>
    <property type="match status" value="1"/>
</dbReference>
<dbReference type="CDD" id="cd05467">
    <property type="entry name" value="CBM20"/>
    <property type="match status" value="1"/>
</dbReference>
<dbReference type="PROSITE" id="PS51166">
    <property type="entry name" value="CBM20"/>
    <property type="match status" value="1"/>
</dbReference>
<dbReference type="GO" id="GO:0016020">
    <property type="term" value="C:membrane"/>
    <property type="evidence" value="ECO:0007669"/>
    <property type="project" value="TreeGrafter"/>
</dbReference>
<name>A0A0D9V7Y9_9ORYZ</name>
<dbReference type="Gene3D" id="2.60.40.10">
    <property type="entry name" value="Immunoglobulins"/>
    <property type="match status" value="1"/>
</dbReference>
<organism evidence="3 4">
    <name type="scientific">Leersia perrieri</name>
    <dbReference type="NCBI Taxonomy" id="77586"/>
    <lineage>
        <taxon>Eukaryota</taxon>
        <taxon>Viridiplantae</taxon>
        <taxon>Streptophyta</taxon>
        <taxon>Embryophyta</taxon>
        <taxon>Tracheophyta</taxon>
        <taxon>Spermatophyta</taxon>
        <taxon>Magnoliopsida</taxon>
        <taxon>Liliopsida</taxon>
        <taxon>Poales</taxon>
        <taxon>Poaceae</taxon>
        <taxon>BOP clade</taxon>
        <taxon>Oryzoideae</taxon>
        <taxon>Oryzeae</taxon>
        <taxon>Oryzinae</taxon>
        <taxon>Leersia</taxon>
    </lineage>
</organism>
<feature type="domain" description="CBM20" evidence="2">
    <location>
        <begin position="289"/>
        <end position="403"/>
    </location>
</feature>
<evidence type="ECO:0000256" key="1">
    <source>
        <dbReference type="SAM" id="MobiDB-lite"/>
    </source>
</evidence>
<dbReference type="AlphaFoldDB" id="A0A0D9V7Y9"/>
<protein>
    <recommendedName>
        <fullName evidence="2">CBM20 domain-containing protein</fullName>
    </recommendedName>
</protein>
<dbReference type="eggNOG" id="ENOG502QU99">
    <property type="taxonomic scope" value="Eukaryota"/>
</dbReference>
<sequence length="565" mass="61090">MLTQCSFLTQRCWYQTCGPCRYVALNHQTWHRRARVRQSKSLVSVGTLAVAPRLRCRGESDPRQQRASQVATQRSAGDATVRSTRRARIRRTRDQDAAAGDGDRRAPRSELPCHHGHTPSPARFPRATRLKATESLKKARLPQGECSRAASSHPRSRGSPTASAPVPPAAFSRRRPVLMEAAVAVVCRGGGLRPGGTRAGRHGVGVVAGGSPAPAAARRRALLVASLGEPLTAQSSSSLGEGAAVHETPASCSDSLISSLLKPSESPDQAVQVDDEEAVSTETLPPPDNAPTKTVHVKFVLQKQCAFGQRFLVVGEDPALGIWNPVKAAALDWSEDHVWTVKKVNSHRANPSIRRELPADRSIEFKFLLQDPSGHVHWQPGPNRILHLTDTSNTLVVCEDWDDTKNQQVSEEIGDADVILSGTSGVFQEDELQLGEEQETDKGVTTEDVDGVKLAVVEDAYREMMGSNDGIQPQLALDKHHKIPDEFSGKANIVGQNGNHPAAGADDYSGRKSSNGEDAILHKEGEPVQNRPGLASVLKNDMAWATKALHQVLRSLGFQFGTTKT</sequence>
<reference evidence="3" key="3">
    <citation type="submission" date="2015-04" db="UniProtKB">
        <authorList>
            <consortium name="EnsemblPlants"/>
        </authorList>
    </citation>
    <scope>IDENTIFICATION</scope>
</reference>
<feature type="region of interest" description="Disordered" evidence="1">
    <location>
        <begin position="492"/>
        <end position="532"/>
    </location>
</feature>
<evidence type="ECO:0000259" key="2">
    <source>
        <dbReference type="PROSITE" id="PS51166"/>
    </source>
</evidence>
<reference evidence="3 4" key="1">
    <citation type="submission" date="2012-08" db="EMBL/GenBank/DDBJ databases">
        <title>Oryza genome evolution.</title>
        <authorList>
            <person name="Wing R.A."/>
        </authorList>
    </citation>
    <scope>NUCLEOTIDE SEQUENCE</scope>
</reference>
<dbReference type="EnsemblPlants" id="LPERR01G32460.1">
    <property type="protein sequence ID" value="LPERR01G32460.1"/>
    <property type="gene ID" value="LPERR01G32460"/>
</dbReference>
<keyword evidence="4" id="KW-1185">Reference proteome</keyword>
<feature type="region of interest" description="Disordered" evidence="1">
    <location>
        <begin position="263"/>
        <end position="291"/>
    </location>
</feature>
<reference evidence="4" key="2">
    <citation type="submission" date="2013-12" db="EMBL/GenBank/DDBJ databases">
        <authorList>
            <person name="Yu Y."/>
            <person name="Lee S."/>
            <person name="de Baynast K."/>
            <person name="Wissotski M."/>
            <person name="Liu L."/>
            <person name="Talag J."/>
            <person name="Goicoechea J."/>
            <person name="Angelova A."/>
            <person name="Jetty R."/>
            <person name="Kudrna D."/>
            <person name="Golser W."/>
            <person name="Rivera L."/>
            <person name="Zhang J."/>
            <person name="Wing R."/>
        </authorList>
    </citation>
    <scope>NUCLEOTIDE SEQUENCE</scope>
</reference>
<dbReference type="STRING" id="77586.A0A0D9V7Y9"/>
<dbReference type="Gramene" id="LPERR01G32460.1">
    <property type="protein sequence ID" value="LPERR01G32460.1"/>
    <property type="gene ID" value="LPERR01G32460"/>
</dbReference>
<dbReference type="Pfam" id="PF00686">
    <property type="entry name" value="CBM_20"/>
    <property type="match status" value="1"/>
</dbReference>
<evidence type="ECO:0000313" key="3">
    <source>
        <dbReference type="EnsemblPlants" id="LPERR01G32460.1"/>
    </source>
</evidence>
<proteinExistence type="predicted"/>
<dbReference type="GO" id="GO:2001070">
    <property type="term" value="F:starch binding"/>
    <property type="evidence" value="ECO:0007669"/>
    <property type="project" value="InterPro"/>
</dbReference>
<dbReference type="InterPro" id="IPR013784">
    <property type="entry name" value="Carb-bd-like_fold"/>
</dbReference>
<dbReference type="PANTHER" id="PTHR15048:SF0">
    <property type="entry name" value="STARCH-BINDING DOMAIN-CONTAINING PROTEIN 1"/>
    <property type="match status" value="1"/>
</dbReference>
<feature type="region of interest" description="Disordered" evidence="1">
    <location>
        <begin position="56"/>
        <end position="170"/>
    </location>
</feature>
<feature type="compositionally biased region" description="Basic and acidic residues" evidence="1">
    <location>
        <begin position="92"/>
        <end position="113"/>
    </location>
</feature>
<dbReference type="SUPFAM" id="SSF49452">
    <property type="entry name" value="Starch-binding domain-like"/>
    <property type="match status" value="1"/>
</dbReference>
<evidence type="ECO:0000313" key="4">
    <source>
        <dbReference type="Proteomes" id="UP000032180"/>
    </source>
</evidence>
<dbReference type="InterPro" id="IPR013783">
    <property type="entry name" value="Ig-like_fold"/>
</dbReference>
<accession>A0A0D9V7Y9</accession>
<dbReference type="Proteomes" id="UP000032180">
    <property type="component" value="Chromosome 1"/>
</dbReference>
<feature type="compositionally biased region" description="Polar residues" evidence="1">
    <location>
        <begin position="65"/>
        <end position="75"/>
    </location>
</feature>
<dbReference type="InterPro" id="IPR002044">
    <property type="entry name" value="CBM20"/>
</dbReference>